<dbReference type="Gene3D" id="1.10.8.10">
    <property type="entry name" value="DNA helicase RuvA subunit, C-terminal domain"/>
    <property type="match status" value="1"/>
</dbReference>
<evidence type="ECO:0000313" key="2">
    <source>
        <dbReference type="EMBL" id="KAF8904464.1"/>
    </source>
</evidence>
<name>A0A9P5NTZ6_GYMJU</name>
<accession>A0A9P5NTZ6</accession>
<keyword evidence="3" id="KW-1185">Reference proteome</keyword>
<dbReference type="OrthoDB" id="269872at2759"/>
<protein>
    <recommendedName>
        <fullName evidence="1">Release factor glutamine methyltransferase N-terminal domain-containing protein</fullName>
    </recommendedName>
</protein>
<proteinExistence type="predicted"/>
<dbReference type="EMBL" id="JADNYJ010000026">
    <property type="protein sequence ID" value="KAF8904464.1"/>
    <property type="molecule type" value="Genomic_DNA"/>
</dbReference>
<dbReference type="AlphaFoldDB" id="A0A9P5NTZ6"/>
<sequence>MLLRLLSSSLGRSQASRELRWMQQACDSGASTVPLELMVRRRLTGEPLQYILGLQHFPLTPCLSQYFSRYPAFWPA</sequence>
<dbReference type="InterPro" id="IPR040758">
    <property type="entry name" value="PrmC_N"/>
</dbReference>
<evidence type="ECO:0000313" key="3">
    <source>
        <dbReference type="Proteomes" id="UP000724874"/>
    </source>
</evidence>
<dbReference type="Pfam" id="PF17827">
    <property type="entry name" value="PrmC_N"/>
    <property type="match status" value="1"/>
</dbReference>
<gene>
    <name evidence="2" type="ORF">CPB84DRAFT_1773110</name>
</gene>
<comment type="caution">
    <text evidence="2">The sequence shown here is derived from an EMBL/GenBank/DDBJ whole genome shotgun (WGS) entry which is preliminary data.</text>
</comment>
<feature type="domain" description="Release factor glutamine methyltransferase N-terminal" evidence="1">
    <location>
        <begin position="35"/>
        <end position="53"/>
    </location>
</feature>
<dbReference type="Proteomes" id="UP000724874">
    <property type="component" value="Unassembled WGS sequence"/>
</dbReference>
<evidence type="ECO:0000259" key="1">
    <source>
        <dbReference type="Pfam" id="PF17827"/>
    </source>
</evidence>
<reference evidence="2" key="1">
    <citation type="submission" date="2020-11" db="EMBL/GenBank/DDBJ databases">
        <authorList>
            <consortium name="DOE Joint Genome Institute"/>
            <person name="Ahrendt S."/>
            <person name="Riley R."/>
            <person name="Andreopoulos W."/>
            <person name="LaButti K."/>
            <person name="Pangilinan J."/>
            <person name="Ruiz-duenas F.J."/>
            <person name="Barrasa J.M."/>
            <person name="Sanchez-Garcia M."/>
            <person name="Camarero S."/>
            <person name="Miyauchi S."/>
            <person name="Serrano A."/>
            <person name="Linde D."/>
            <person name="Babiker R."/>
            <person name="Drula E."/>
            <person name="Ayuso-Fernandez I."/>
            <person name="Pacheco R."/>
            <person name="Padilla G."/>
            <person name="Ferreira P."/>
            <person name="Barriuso J."/>
            <person name="Kellner H."/>
            <person name="Castanera R."/>
            <person name="Alfaro M."/>
            <person name="Ramirez L."/>
            <person name="Pisabarro A.G."/>
            <person name="Kuo A."/>
            <person name="Tritt A."/>
            <person name="Lipzen A."/>
            <person name="He G."/>
            <person name="Yan M."/>
            <person name="Ng V."/>
            <person name="Cullen D."/>
            <person name="Martin F."/>
            <person name="Rosso M.-N."/>
            <person name="Henrissat B."/>
            <person name="Hibbett D."/>
            <person name="Martinez A.T."/>
            <person name="Grigoriev I.V."/>
        </authorList>
    </citation>
    <scope>NUCLEOTIDE SEQUENCE</scope>
    <source>
        <strain evidence="2">AH 44721</strain>
    </source>
</reference>
<organism evidence="2 3">
    <name type="scientific">Gymnopilus junonius</name>
    <name type="common">Spectacular rustgill mushroom</name>
    <name type="synonym">Gymnopilus spectabilis subsp. junonius</name>
    <dbReference type="NCBI Taxonomy" id="109634"/>
    <lineage>
        <taxon>Eukaryota</taxon>
        <taxon>Fungi</taxon>
        <taxon>Dikarya</taxon>
        <taxon>Basidiomycota</taxon>
        <taxon>Agaricomycotina</taxon>
        <taxon>Agaricomycetes</taxon>
        <taxon>Agaricomycetidae</taxon>
        <taxon>Agaricales</taxon>
        <taxon>Agaricineae</taxon>
        <taxon>Hymenogastraceae</taxon>
        <taxon>Gymnopilus</taxon>
    </lineage>
</organism>